<dbReference type="AlphaFoldDB" id="A0AAE1JYL1"/>
<organism evidence="2 3">
    <name type="scientific">Acacia crassicarpa</name>
    <name type="common">northern wattle</name>
    <dbReference type="NCBI Taxonomy" id="499986"/>
    <lineage>
        <taxon>Eukaryota</taxon>
        <taxon>Viridiplantae</taxon>
        <taxon>Streptophyta</taxon>
        <taxon>Embryophyta</taxon>
        <taxon>Tracheophyta</taxon>
        <taxon>Spermatophyta</taxon>
        <taxon>Magnoliopsida</taxon>
        <taxon>eudicotyledons</taxon>
        <taxon>Gunneridae</taxon>
        <taxon>Pentapetalae</taxon>
        <taxon>rosids</taxon>
        <taxon>fabids</taxon>
        <taxon>Fabales</taxon>
        <taxon>Fabaceae</taxon>
        <taxon>Caesalpinioideae</taxon>
        <taxon>mimosoid clade</taxon>
        <taxon>Acacieae</taxon>
        <taxon>Acacia</taxon>
    </lineage>
</organism>
<dbReference type="SMART" id="SM01037">
    <property type="entry name" value="Bet_v_1"/>
    <property type="match status" value="1"/>
</dbReference>
<dbReference type="CDD" id="cd07816">
    <property type="entry name" value="Bet_v1-like"/>
    <property type="match status" value="1"/>
</dbReference>
<sequence>MGSQVEKVETDVYIKASPEKFHDVFCNRTHHIANVCPEKIQGVDLHEGEWGTEGSIVFWNYVHDGKACVAKEVVEAIDREKNKIVFKVIEGDLLDDYKSFRIIVEVSEATAQNGSVVHWTMEYEKLKNHTPDPHTLMQLAIDVSNDIDSHLSQTN</sequence>
<dbReference type="SUPFAM" id="SSF55961">
    <property type="entry name" value="Bet v1-like"/>
    <property type="match status" value="1"/>
</dbReference>
<accession>A0AAE1JYL1</accession>
<evidence type="ECO:0000313" key="3">
    <source>
        <dbReference type="Proteomes" id="UP001293593"/>
    </source>
</evidence>
<dbReference type="InterPro" id="IPR051761">
    <property type="entry name" value="MLP-like_ligand-binding"/>
</dbReference>
<evidence type="ECO:0000259" key="1">
    <source>
        <dbReference type="SMART" id="SM01037"/>
    </source>
</evidence>
<reference evidence="2" key="1">
    <citation type="submission" date="2023-10" db="EMBL/GenBank/DDBJ databases">
        <title>Chromosome-level genome of the transformable northern wattle, Acacia crassicarpa.</title>
        <authorList>
            <person name="Massaro I."/>
            <person name="Sinha N.R."/>
            <person name="Poethig S."/>
            <person name="Leichty A.R."/>
        </authorList>
    </citation>
    <scope>NUCLEOTIDE SEQUENCE</scope>
    <source>
        <strain evidence="2">Acra3RX</strain>
        <tissue evidence="2">Leaf</tissue>
    </source>
</reference>
<feature type="domain" description="Bet v I/Major latex protein" evidence="1">
    <location>
        <begin position="3"/>
        <end position="154"/>
    </location>
</feature>
<dbReference type="InterPro" id="IPR023393">
    <property type="entry name" value="START-like_dom_sf"/>
</dbReference>
<dbReference type="EMBL" id="JAWXYG010000010">
    <property type="protein sequence ID" value="KAK4261739.1"/>
    <property type="molecule type" value="Genomic_DNA"/>
</dbReference>
<proteinExistence type="predicted"/>
<protein>
    <recommendedName>
        <fullName evidence="1">Bet v I/Major latex protein domain-containing protein</fullName>
    </recommendedName>
</protein>
<dbReference type="Proteomes" id="UP001293593">
    <property type="component" value="Unassembled WGS sequence"/>
</dbReference>
<evidence type="ECO:0000313" key="2">
    <source>
        <dbReference type="EMBL" id="KAK4261739.1"/>
    </source>
</evidence>
<name>A0AAE1JYL1_9FABA</name>
<gene>
    <name evidence="2" type="ORF">QN277_004696</name>
</gene>
<dbReference type="InterPro" id="IPR000916">
    <property type="entry name" value="Bet_v_I/MLP"/>
</dbReference>
<dbReference type="Gene3D" id="3.30.530.20">
    <property type="match status" value="1"/>
</dbReference>
<dbReference type="Pfam" id="PF00407">
    <property type="entry name" value="Bet_v_1"/>
    <property type="match status" value="1"/>
</dbReference>
<dbReference type="PANTHER" id="PTHR31907">
    <property type="entry name" value="MLP-LIKE PROTEIN 423"/>
    <property type="match status" value="1"/>
</dbReference>
<keyword evidence="3" id="KW-1185">Reference proteome</keyword>
<comment type="caution">
    <text evidence="2">The sequence shown here is derived from an EMBL/GenBank/DDBJ whole genome shotgun (WGS) entry which is preliminary data.</text>
</comment>
<dbReference type="GO" id="GO:0006952">
    <property type="term" value="P:defense response"/>
    <property type="evidence" value="ECO:0007669"/>
    <property type="project" value="InterPro"/>
</dbReference>